<name>A0A1Q5PUF4_9ACTO</name>
<comment type="caution">
    <text evidence="1">The sequence shown here is derived from an EMBL/GenBank/DDBJ whole genome shotgun (WGS) entry which is preliminary data.</text>
</comment>
<reference evidence="2" key="1">
    <citation type="submission" date="2016-12" db="EMBL/GenBank/DDBJ databases">
        <authorList>
            <person name="Meng X."/>
        </authorList>
    </citation>
    <scope>NUCLEOTIDE SEQUENCE [LARGE SCALE GENOMIC DNA]</scope>
    <source>
        <strain evidence="2">DSM 20732</strain>
    </source>
</reference>
<dbReference type="OrthoDB" id="1652579at2"/>
<dbReference type="Gene3D" id="1.10.287.1080">
    <property type="entry name" value="MazG-like"/>
    <property type="match status" value="1"/>
</dbReference>
<dbReference type="Proteomes" id="UP000185612">
    <property type="component" value="Unassembled WGS sequence"/>
</dbReference>
<dbReference type="SUPFAM" id="SSF101386">
    <property type="entry name" value="all-alpha NTP pyrophosphatases"/>
    <property type="match status" value="1"/>
</dbReference>
<gene>
    <name evidence="1" type="ORF">BSZ40_08995</name>
</gene>
<protein>
    <submittedName>
        <fullName evidence="1">Nucleotide pyrophosphohydrolase</fullName>
    </submittedName>
</protein>
<proteinExistence type="predicted"/>
<dbReference type="RefSeq" id="WP_073825459.1">
    <property type="nucleotide sequence ID" value="NZ_JAUNKL010000015.1"/>
</dbReference>
<dbReference type="EMBL" id="MQVS01000009">
    <property type="protein sequence ID" value="OKL51208.1"/>
    <property type="molecule type" value="Genomic_DNA"/>
</dbReference>
<accession>A0A1Q5PUF4</accession>
<evidence type="ECO:0000313" key="2">
    <source>
        <dbReference type="Proteomes" id="UP000185612"/>
    </source>
</evidence>
<organism evidence="1 2">
    <name type="scientific">Buchananella hordeovulneris</name>
    <dbReference type="NCBI Taxonomy" id="52770"/>
    <lineage>
        <taxon>Bacteria</taxon>
        <taxon>Bacillati</taxon>
        <taxon>Actinomycetota</taxon>
        <taxon>Actinomycetes</taxon>
        <taxon>Actinomycetales</taxon>
        <taxon>Actinomycetaceae</taxon>
        <taxon>Buchananella</taxon>
    </lineage>
</organism>
<sequence length="108" mass="12397">MAELGLARLYEIQREIHAKYDHLWGGLRPEVGKQQLLWMLAEAGEVADVMKKQGDAAITEAGPARAHFVEEMCDVLMYFTDVLLCYDVSPQEFTQAYLAKHARNLERW</sequence>
<dbReference type="STRING" id="52770.BSZ40_08995"/>
<evidence type="ECO:0000313" key="1">
    <source>
        <dbReference type="EMBL" id="OKL51208.1"/>
    </source>
</evidence>
<dbReference type="AlphaFoldDB" id="A0A1Q5PUF4"/>
<keyword evidence="1" id="KW-0378">Hydrolase</keyword>
<dbReference type="GO" id="GO:0016787">
    <property type="term" value="F:hydrolase activity"/>
    <property type="evidence" value="ECO:0007669"/>
    <property type="project" value="UniProtKB-KW"/>
</dbReference>
<keyword evidence="2" id="KW-1185">Reference proteome</keyword>